<accession>A0A6J7DVG9</accession>
<protein>
    <submittedName>
        <fullName evidence="2">Unannotated protein</fullName>
    </submittedName>
</protein>
<proteinExistence type="predicted"/>
<evidence type="ECO:0000313" key="2">
    <source>
        <dbReference type="EMBL" id="CAB4874686.1"/>
    </source>
</evidence>
<dbReference type="Pfam" id="PF21196">
    <property type="entry name" value="PcrA_UvrD_tudor"/>
    <property type="match status" value="1"/>
</dbReference>
<dbReference type="AlphaFoldDB" id="A0A6J7DVG9"/>
<evidence type="ECO:0000256" key="1">
    <source>
        <dbReference type="SAM" id="MobiDB-lite"/>
    </source>
</evidence>
<sequence>MPPRTPSVFAPAARRSSGQPVLDLAPGDRVTHDSFGLGTVVAVSGEGDRAQATVDFGSTGEKRLLLRYAPVQKL</sequence>
<organism evidence="2">
    <name type="scientific">freshwater metagenome</name>
    <dbReference type="NCBI Taxonomy" id="449393"/>
    <lineage>
        <taxon>unclassified sequences</taxon>
        <taxon>metagenomes</taxon>
        <taxon>ecological metagenomes</taxon>
    </lineage>
</organism>
<reference evidence="2" key="1">
    <citation type="submission" date="2020-05" db="EMBL/GenBank/DDBJ databases">
        <authorList>
            <person name="Chiriac C."/>
            <person name="Salcher M."/>
            <person name="Ghai R."/>
            <person name="Kavagutti S V."/>
        </authorList>
    </citation>
    <scope>NUCLEOTIDE SEQUENCE</scope>
</reference>
<name>A0A6J7DVG9_9ZZZZ</name>
<gene>
    <name evidence="2" type="ORF">UFOPK3401_01008</name>
</gene>
<dbReference type="EMBL" id="CAFBLM010000045">
    <property type="protein sequence ID" value="CAB4874686.1"/>
    <property type="molecule type" value="Genomic_DNA"/>
</dbReference>
<feature type="region of interest" description="Disordered" evidence="1">
    <location>
        <begin position="1"/>
        <end position="27"/>
    </location>
</feature>